<protein>
    <submittedName>
        <fullName evidence="2">Insulinase family protein</fullName>
    </submittedName>
</protein>
<dbReference type="Proteomes" id="UP000659388">
    <property type="component" value="Unassembled WGS sequence"/>
</dbReference>
<dbReference type="InterPro" id="IPR011249">
    <property type="entry name" value="Metalloenz_LuxS/M16"/>
</dbReference>
<evidence type="ECO:0000313" key="3">
    <source>
        <dbReference type="Proteomes" id="UP000659388"/>
    </source>
</evidence>
<dbReference type="Gene3D" id="3.30.830.10">
    <property type="entry name" value="Metalloenzyme, LuxS/M16 peptidase-like"/>
    <property type="match status" value="1"/>
</dbReference>
<gene>
    <name evidence="2" type="ORF">JL102_23220</name>
</gene>
<keyword evidence="3" id="KW-1185">Reference proteome</keyword>
<name>A0A937FA32_9BACT</name>
<dbReference type="SUPFAM" id="SSF63411">
    <property type="entry name" value="LuxS/MPP-like metallohydrolase"/>
    <property type="match status" value="1"/>
</dbReference>
<organism evidence="2 3">
    <name type="scientific">Fulvivirga sediminis</name>
    <dbReference type="NCBI Taxonomy" id="2803949"/>
    <lineage>
        <taxon>Bacteria</taxon>
        <taxon>Pseudomonadati</taxon>
        <taxon>Bacteroidota</taxon>
        <taxon>Cytophagia</taxon>
        <taxon>Cytophagales</taxon>
        <taxon>Fulvivirgaceae</taxon>
        <taxon>Fulvivirga</taxon>
    </lineage>
</organism>
<dbReference type="AlphaFoldDB" id="A0A937FA32"/>
<dbReference type="GO" id="GO:0046872">
    <property type="term" value="F:metal ion binding"/>
    <property type="evidence" value="ECO:0007669"/>
    <property type="project" value="InterPro"/>
</dbReference>
<dbReference type="EMBL" id="JAESIY010000027">
    <property type="protein sequence ID" value="MBL3659076.1"/>
    <property type="molecule type" value="Genomic_DNA"/>
</dbReference>
<dbReference type="Pfam" id="PF05193">
    <property type="entry name" value="Peptidase_M16_C"/>
    <property type="match status" value="1"/>
</dbReference>
<evidence type="ECO:0000259" key="1">
    <source>
        <dbReference type="Pfam" id="PF05193"/>
    </source>
</evidence>
<evidence type="ECO:0000313" key="2">
    <source>
        <dbReference type="EMBL" id="MBL3659076.1"/>
    </source>
</evidence>
<accession>A0A937FA32</accession>
<reference evidence="2" key="1">
    <citation type="submission" date="2021-01" db="EMBL/GenBank/DDBJ databases">
        <title>Fulvivirga kasyanovii gen. nov., sp nov., a novel member of the phylum Bacteroidetes isolated from seawater in a mussel farm.</title>
        <authorList>
            <person name="Zhao L.-H."/>
            <person name="Wang Z.-J."/>
        </authorList>
    </citation>
    <scope>NUCLEOTIDE SEQUENCE</scope>
    <source>
        <strain evidence="2">2943</strain>
    </source>
</reference>
<proteinExistence type="predicted"/>
<feature type="domain" description="Peptidase M16 C-terminal" evidence="1">
    <location>
        <begin position="7"/>
        <end position="124"/>
    </location>
</feature>
<dbReference type="InterPro" id="IPR007863">
    <property type="entry name" value="Peptidase_M16_C"/>
</dbReference>
<sequence length="207" mass="23472">MVEPEQKQEVRDIVYDQIQLPAVVQAYHMPAQGTDDYYALNMLSTLLSDGQSSRMYKKLVDEDQQALQVVAIPFGSEDPGLYLVFGLANVGVEAADLEKGMDAEIEKVKAELISDKEFQKIRNQVENDIVTENSTVKGIAENLANYHVYFGDANLINTEIEKYMKVTKEDIKKVANKYLNKQNRVVLYYLPESAKEQSDNVEPKNDK</sequence>
<comment type="caution">
    <text evidence="2">The sequence shown here is derived from an EMBL/GenBank/DDBJ whole genome shotgun (WGS) entry which is preliminary data.</text>
</comment>